<evidence type="ECO:0000256" key="1">
    <source>
        <dbReference type="ARBA" id="ARBA00012386"/>
    </source>
</evidence>
<dbReference type="EC" id="2.5.1.25" evidence="1"/>
<dbReference type="InterPro" id="IPR039262">
    <property type="entry name" value="DTWD2/TAPT"/>
</dbReference>
<keyword evidence="4" id="KW-0819">tRNA processing</keyword>
<dbReference type="EMBL" id="RNRV01000002">
    <property type="protein sequence ID" value="MHO03188.1"/>
    <property type="molecule type" value="Genomic_DNA"/>
</dbReference>
<dbReference type="PANTHER" id="PTHR21392:SF0">
    <property type="entry name" value="TRNA-URIDINE AMINOCARBOXYPROPYLTRANSFERASE 2"/>
    <property type="match status" value="1"/>
</dbReference>
<dbReference type="AlphaFoldDB" id="A0A3L0VTK5"/>
<protein>
    <recommendedName>
        <fullName evidence="1">tRNA-uridine aminocarboxypropyltransferase</fullName>
        <ecNumber evidence="1">2.5.1.25</ecNumber>
    </recommendedName>
</protein>
<dbReference type="PANTHER" id="PTHR21392">
    <property type="entry name" value="TRNA-URIDINE AMINOCARBOXYPROPYLTRANSFERASE 2"/>
    <property type="match status" value="1"/>
</dbReference>
<evidence type="ECO:0000256" key="6">
    <source>
        <dbReference type="SAM" id="MobiDB-lite"/>
    </source>
</evidence>
<feature type="region of interest" description="Disordered" evidence="6">
    <location>
        <begin position="1"/>
        <end position="26"/>
    </location>
</feature>
<keyword evidence="3" id="KW-0949">S-adenosyl-L-methionine</keyword>
<keyword evidence="2" id="KW-0808">Transferase</keyword>
<accession>A0A3L0VTK5</accession>
<organism evidence="8">
    <name type="scientific">Escherichia coli</name>
    <dbReference type="NCBI Taxonomy" id="562"/>
    <lineage>
        <taxon>Bacteria</taxon>
        <taxon>Pseudomonadati</taxon>
        <taxon>Pseudomonadota</taxon>
        <taxon>Gammaproteobacteria</taxon>
        <taxon>Enterobacterales</taxon>
        <taxon>Enterobacteriaceae</taxon>
        <taxon>Escherichia</taxon>
    </lineage>
</organism>
<dbReference type="GO" id="GO:0008033">
    <property type="term" value="P:tRNA processing"/>
    <property type="evidence" value="ECO:0007669"/>
    <property type="project" value="UniProtKB-KW"/>
</dbReference>
<evidence type="ECO:0000259" key="7">
    <source>
        <dbReference type="SMART" id="SM01144"/>
    </source>
</evidence>
<proteinExistence type="inferred from homology"/>
<evidence type="ECO:0000256" key="2">
    <source>
        <dbReference type="ARBA" id="ARBA00022679"/>
    </source>
</evidence>
<gene>
    <name evidence="8" type="ORF">D9F05_02130</name>
</gene>
<dbReference type="InterPro" id="IPR005636">
    <property type="entry name" value="DTW"/>
</dbReference>
<dbReference type="GO" id="GO:0016432">
    <property type="term" value="F:tRNA-uridine aminocarboxypropyltransferase activity"/>
    <property type="evidence" value="ECO:0007669"/>
    <property type="project" value="UniProtKB-EC"/>
</dbReference>
<evidence type="ECO:0000256" key="3">
    <source>
        <dbReference type="ARBA" id="ARBA00022691"/>
    </source>
</evidence>
<name>A0A3L0VTK5_ECOLX</name>
<feature type="domain" description="DTW" evidence="7">
    <location>
        <begin position="31"/>
        <end position="225"/>
    </location>
</feature>
<reference evidence="8" key="1">
    <citation type="submission" date="2018-10" db="EMBL/GenBank/DDBJ databases">
        <authorList>
            <consortium name="NARMS: The National Antimicrobial Resistance Monitoring System"/>
        </authorList>
    </citation>
    <scope>NUCLEOTIDE SEQUENCE [LARGE SCALE GENOMIC DNA]</scope>
    <source>
        <strain evidence="8">CVM N17EC0388</strain>
    </source>
</reference>
<evidence type="ECO:0000256" key="4">
    <source>
        <dbReference type="ARBA" id="ARBA00022694"/>
    </source>
</evidence>
<dbReference type="SMART" id="SM01144">
    <property type="entry name" value="DTW"/>
    <property type="match status" value="1"/>
</dbReference>
<evidence type="ECO:0000256" key="5">
    <source>
        <dbReference type="ARBA" id="ARBA00034489"/>
    </source>
</evidence>
<feature type="compositionally biased region" description="Polar residues" evidence="6">
    <location>
        <begin position="1"/>
        <end position="20"/>
    </location>
</feature>
<dbReference type="Pfam" id="PF03942">
    <property type="entry name" value="DTW"/>
    <property type="match status" value="1"/>
</dbReference>
<evidence type="ECO:0000313" key="8">
    <source>
        <dbReference type="EMBL" id="MHO03188.1"/>
    </source>
</evidence>
<comment type="caution">
    <text evidence="8">The sequence shown here is derived from an EMBL/GenBank/DDBJ whole genome shotgun (WGS) entry which is preliminary data.</text>
</comment>
<comment type="similarity">
    <text evidence="5">Belongs to the TDD superfamily. DTWD2 family.</text>
</comment>
<sequence length="229" mass="25991">MKKSNKLASESVITQSNPDFSDNMKRPNDKNSRYCTRCTRALKACLCDYIRQVSHLAPLHILQHPSEAGHPKGTAALLAASLTRARIHVGEDFAGAQWLNALLADPKMHCYLLWPDEQALGLDQVRERIVQNDEGGKVCFILLDGTWRKAYRMLHSNPALLRLPRIKLGAIPGQYSIRKKPFPEALSTLEAGYHLLSQWEGEPERFAPLMTLFTHLNQQWHDFAQGRRV</sequence>